<evidence type="ECO:0000256" key="3">
    <source>
        <dbReference type="ARBA" id="ARBA00022630"/>
    </source>
</evidence>
<dbReference type="SUPFAM" id="SSF51905">
    <property type="entry name" value="FAD/NAD(P)-binding domain"/>
    <property type="match status" value="1"/>
</dbReference>
<dbReference type="InterPro" id="IPR016156">
    <property type="entry name" value="FAD/NAD-linked_Rdtase_dimer_sf"/>
</dbReference>
<dbReference type="PIRSF" id="PIRSF000350">
    <property type="entry name" value="Mercury_reductase_MerA"/>
    <property type="match status" value="1"/>
</dbReference>
<evidence type="ECO:0000256" key="9">
    <source>
        <dbReference type="RuleBase" id="RU003691"/>
    </source>
</evidence>
<dbReference type="Gene3D" id="3.30.390.30">
    <property type="match status" value="1"/>
</dbReference>
<keyword evidence="4 9" id="KW-0274">FAD</keyword>
<dbReference type="PANTHER" id="PTHR43014:SF4">
    <property type="entry name" value="PYRIDINE NUCLEOTIDE-DISULFIDE OXIDOREDUCTASE RCLA-RELATED"/>
    <property type="match status" value="1"/>
</dbReference>
<organism evidence="12 13">
    <name type="scientific">Actinacidiphila acidipaludis</name>
    <dbReference type="NCBI Taxonomy" id="2873382"/>
    <lineage>
        <taxon>Bacteria</taxon>
        <taxon>Bacillati</taxon>
        <taxon>Actinomycetota</taxon>
        <taxon>Actinomycetes</taxon>
        <taxon>Kitasatosporales</taxon>
        <taxon>Streptomycetaceae</taxon>
        <taxon>Actinacidiphila</taxon>
    </lineage>
</organism>
<dbReference type="Pfam" id="PF02852">
    <property type="entry name" value="Pyr_redox_dim"/>
    <property type="match status" value="1"/>
</dbReference>
<accession>A0ABS7QBA7</accession>
<evidence type="ECO:0000256" key="4">
    <source>
        <dbReference type="ARBA" id="ARBA00022827"/>
    </source>
</evidence>
<comment type="cofactor">
    <cofactor evidence="1">
        <name>FAD</name>
        <dbReference type="ChEBI" id="CHEBI:57692"/>
    </cofactor>
</comment>
<evidence type="ECO:0000256" key="1">
    <source>
        <dbReference type="ARBA" id="ARBA00001974"/>
    </source>
</evidence>
<dbReference type="InterPro" id="IPR004099">
    <property type="entry name" value="Pyr_nucl-diS_OxRdtase_dimer"/>
</dbReference>
<keyword evidence="6 9" id="KW-0560">Oxidoreductase</keyword>
<gene>
    <name evidence="12" type="ORF">K7862_21260</name>
</gene>
<keyword evidence="13" id="KW-1185">Reference proteome</keyword>
<dbReference type="InterPro" id="IPR012999">
    <property type="entry name" value="Pyr_OxRdtase_I_AS"/>
</dbReference>
<evidence type="ECO:0000256" key="2">
    <source>
        <dbReference type="ARBA" id="ARBA00007532"/>
    </source>
</evidence>
<evidence type="ECO:0000259" key="10">
    <source>
        <dbReference type="Pfam" id="PF02852"/>
    </source>
</evidence>
<dbReference type="Pfam" id="PF07992">
    <property type="entry name" value="Pyr_redox_2"/>
    <property type="match status" value="1"/>
</dbReference>
<evidence type="ECO:0000256" key="5">
    <source>
        <dbReference type="ARBA" id="ARBA00022857"/>
    </source>
</evidence>
<comment type="caution">
    <text evidence="12">The sequence shown here is derived from an EMBL/GenBank/DDBJ whole genome shotgun (WGS) entry which is preliminary data.</text>
</comment>
<keyword evidence="7" id="KW-1015">Disulfide bond</keyword>
<feature type="domain" description="Pyridine nucleotide-disulphide oxidoreductase dimerisation" evidence="10">
    <location>
        <begin position="342"/>
        <end position="452"/>
    </location>
</feature>
<keyword evidence="5" id="KW-0521">NADP</keyword>
<keyword evidence="8 9" id="KW-0676">Redox-active center</keyword>
<evidence type="ECO:0000256" key="8">
    <source>
        <dbReference type="ARBA" id="ARBA00023284"/>
    </source>
</evidence>
<keyword evidence="3 9" id="KW-0285">Flavoprotein</keyword>
<dbReference type="PRINTS" id="PR00411">
    <property type="entry name" value="PNDRDTASEI"/>
</dbReference>
<evidence type="ECO:0000256" key="7">
    <source>
        <dbReference type="ARBA" id="ARBA00023157"/>
    </source>
</evidence>
<sequence>METLHADLLVIGFGKGGKTLAATMGRAGRRVVMVEQSALMYGGTCINIGCVPTKALIHRAAARPADADPGKWYADSVASTATLTSVMRDKNFRMLDTLDSVTVVTGTATFLDDHRVEVVAGADRLEFSADTIVINTGAENVVADIPGLRDSAHLVTGTELIASPDMPRRLAVIGAGYQGLEFAAMLRSYGTEVTVLESTERILPREDDDVAQAVREILEGEGVTFVTSARVTRVEDTDDGAAVVHYEAGGTRQSVGADAVLAATGRAPRTAGLGLEAAGVRTTARGAVEVDEHLRSSRPHIYAVGDVNGGPQFTYISLDDHRIVADQLLGTGQRTTTDRVGVPYTLFMTPPLARVGLTETAARAAGHSVRVAAKAVANMMAMPRAAIVGDTRGLMKFVMDAETDEILGAAILSVDAQELVNTVALAMRTHTTAATLRDSIWTHPSSTEAFNEVLATIVR</sequence>
<dbReference type="InterPro" id="IPR023753">
    <property type="entry name" value="FAD/NAD-binding_dom"/>
</dbReference>
<dbReference type="InterPro" id="IPR036188">
    <property type="entry name" value="FAD/NAD-bd_sf"/>
</dbReference>
<evidence type="ECO:0000313" key="12">
    <source>
        <dbReference type="EMBL" id="MBY8880141.1"/>
    </source>
</evidence>
<protein>
    <submittedName>
        <fullName evidence="12">FAD-dependent oxidoreductase</fullName>
    </submittedName>
</protein>
<dbReference type="EMBL" id="JAINZZ010000027">
    <property type="protein sequence ID" value="MBY8880141.1"/>
    <property type="molecule type" value="Genomic_DNA"/>
</dbReference>
<evidence type="ECO:0000259" key="11">
    <source>
        <dbReference type="Pfam" id="PF07992"/>
    </source>
</evidence>
<dbReference type="RefSeq" id="WP_222964875.1">
    <property type="nucleotide sequence ID" value="NZ_JAINZZ010000027.1"/>
</dbReference>
<dbReference type="InterPro" id="IPR001100">
    <property type="entry name" value="Pyr_nuc-diS_OxRdtase"/>
</dbReference>
<feature type="domain" description="FAD/NAD(P)-binding" evidence="11">
    <location>
        <begin position="7"/>
        <end position="316"/>
    </location>
</feature>
<dbReference type="Gene3D" id="3.50.50.60">
    <property type="entry name" value="FAD/NAD(P)-binding domain"/>
    <property type="match status" value="2"/>
</dbReference>
<evidence type="ECO:0000313" key="13">
    <source>
        <dbReference type="Proteomes" id="UP000778578"/>
    </source>
</evidence>
<comment type="similarity">
    <text evidence="2 9">Belongs to the class-I pyridine nucleotide-disulfide oxidoreductase family.</text>
</comment>
<dbReference type="PROSITE" id="PS00076">
    <property type="entry name" value="PYRIDINE_REDOX_1"/>
    <property type="match status" value="1"/>
</dbReference>
<dbReference type="PRINTS" id="PR00368">
    <property type="entry name" value="FADPNR"/>
</dbReference>
<dbReference type="Proteomes" id="UP000778578">
    <property type="component" value="Unassembled WGS sequence"/>
</dbReference>
<dbReference type="SUPFAM" id="SSF55424">
    <property type="entry name" value="FAD/NAD-linked reductases, dimerisation (C-terminal) domain"/>
    <property type="match status" value="1"/>
</dbReference>
<reference evidence="12 13" key="1">
    <citation type="submission" date="2021-08" db="EMBL/GenBank/DDBJ databases">
        <title>WGS of actinomycetes from Thailand.</title>
        <authorList>
            <person name="Thawai C."/>
        </authorList>
    </citation>
    <scope>NUCLEOTIDE SEQUENCE [LARGE SCALE GENOMIC DNA]</scope>
    <source>
        <strain evidence="12 13">PLK6-54</strain>
    </source>
</reference>
<name>A0ABS7QBA7_9ACTN</name>
<evidence type="ECO:0000256" key="6">
    <source>
        <dbReference type="ARBA" id="ARBA00023002"/>
    </source>
</evidence>
<dbReference type="PANTHER" id="PTHR43014">
    <property type="entry name" value="MERCURIC REDUCTASE"/>
    <property type="match status" value="1"/>
</dbReference>
<proteinExistence type="inferred from homology"/>